<keyword evidence="1" id="KW-0507">mRNA processing</keyword>
<protein>
    <submittedName>
        <fullName evidence="5">Alternative splicing regulator-like protein</fullName>
    </submittedName>
</protein>
<dbReference type="PANTHER" id="PTHR13161:SF4">
    <property type="entry name" value="CLK4-ASSOCIATING SERINE_ARGININE RICH PROTEIN"/>
    <property type="match status" value="1"/>
</dbReference>
<organism evidence="5">
    <name type="scientific">Dermatophagoides farinae</name>
    <name type="common">American house dust mite</name>
    <dbReference type="NCBI Taxonomy" id="6954"/>
    <lineage>
        <taxon>Eukaryota</taxon>
        <taxon>Metazoa</taxon>
        <taxon>Ecdysozoa</taxon>
        <taxon>Arthropoda</taxon>
        <taxon>Chelicerata</taxon>
        <taxon>Arachnida</taxon>
        <taxon>Acari</taxon>
        <taxon>Acariformes</taxon>
        <taxon>Sarcoptiformes</taxon>
        <taxon>Astigmata</taxon>
        <taxon>Psoroptidia</taxon>
        <taxon>Analgoidea</taxon>
        <taxon>Pyroglyphidae</taxon>
        <taxon>Dermatophagoidinae</taxon>
        <taxon>Dermatophagoides</taxon>
    </lineage>
</organism>
<dbReference type="EMBL" id="SDOV01000004">
    <property type="protein sequence ID" value="KAH7641559.1"/>
    <property type="molecule type" value="Genomic_DNA"/>
</dbReference>
<feature type="compositionally biased region" description="Basic residues" evidence="3">
    <location>
        <begin position="760"/>
        <end position="778"/>
    </location>
</feature>
<dbReference type="Pfam" id="PF09750">
    <property type="entry name" value="DRY_EERY"/>
    <property type="match status" value="1"/>
</dbReference>
<feature type="compositionally biased region" description="Basic residues" evidence="3">
    <location>
        <begin position="461"/>
        <end position="514"/>
    </location>
</feature>
<feature type="compositionally biased region" description="Polar residues" evidence="3">
    <location>
        <begin position="642"/>
        <end position="664"/>
    </location>
</feature>
<dbReference type="SMART" id="SM01141">
    <property type="entry name" value="DRY_EERY"/>
    <property type="match status" value="1"/>
</dbReference>
<feature type="compositionally biased region" description="Low complexity" evidence="3">
    <location>
        <begin position="665"/>
        <end position="677"/>
    </location>
</feature>
<reference evidence="5" key="1">
    <citation type="submission" date="2020-06" db="EMBL/GenBank/DDBJ databases">
        <authorList>
            <person name="Ji K."/>
            <person name="Li J."/>
        </authorList>
    </citation>
    <scope>NUCLEOTIDE SEQUENCE</scope>
    <source>
        <strain evidence="5">JKM2019</strain>
        <tissue evidence="5">Whole body</tissue>
    </source>
</reference>
<dbReference type="InterPro" id="IPR019147">
    <property type="entry name" value="SWAP_N_domain"/>
</dbReference>
<feature type="region of interest" description="Disordered" evidence="3">
    <location>
        <begin position="432"/>
        <end position="546"/>
    </location>
</feature>
<evidence type="ECO:0000256" key="2">
    <source>
        <dbReference type="ARBA" id="ARBA00023187"/>
    </source>
</evidence>
<dbReference type="InterPro" id="IPR040397">
    <property type="entry name" value="SWAP"/>
</dbReference>
<feature type="region of interest" description="Disordered" evidence="3">
    <location>
        <begin position="170"/>
        <end position="198"/>
    </location>
</feature>
<feature type="compositionally biased region" description="Basic and acidic residues" evidence="3">
    <location>
        <begin position="295"/>
        <end position="305"/>
    </location>
</feature>
<evidence type="ECO:0000256" key="1">
    <source>
        <dbReference type="ARBA" id="ARBA00022664"/>
    </source>
</evidence>
<proteinExistence type="predicted"/>
<feature type="domain" description="Suppressor of white apricot N-terminal" evidence="4">
    <location>
        <begin position="39"/>
        <end position="177"/>
    </location>
</feature>
<feature type="region of interest" description="Disordered" evidence="3">
    <location>
        <begin position="568"/>
        <end position="786"/>
    </location>
</feature>
<feature type="compositionally biased region" description="Basic and acidic residues" evidence="3">
    <location>
        <begin position="356"/>
        <end position="370"/>
    </location>
</feature>
<sequence length="786" mass="91611">MWHEARKHEKKIRGIMIDHRRRAEKRREFYESIRRDPASYLQIHGQQMKIHIDPLISQAAESSLVPWMGDQNNLIDRFDVRANLDCIPSSADVGTNDNDEGLLTSDQECQLNYERFRNLVQNDFVDNNEQKVLHKIFLKEKWGEQQQQTNNVKTKNELKKKLAEKKSAIGYNYDDNDGKSSKNDDETSSESGDDSDDEEFEDLDTIVFVDQLDLDMCERVNIVAKKYGIKSGAFMKFMQADKAEADRLRIAKEIENEKSMFVGRKSRRERKVLIQQRLLILRSINMDDCEVDHFAGEEKQQKNKSDSSSAENDDDDDSKSEIEEGKIEFITSFGNDEDETMDKPVNKKKLKKIVQKSKESNKKKLSEKSKQIPAKQISSNQPLIYGPTLPVDVANSKVDSNIRFNHTSNSNVKNRRCFREANNDEKFTFDRSPSYTIRRSPSVRRRYSSDDANSSDESMSHRSRSSRRRLSPPSRYRSRSRSHSRSHNYRRSRSKSPRRRKTSYRKRSRSKSPIRRSDRPSSRHRDHKQKQKSPNQSLIPIKTNDVKLETNDDNMKLYKLLEKIESNAKKCRRASSRDRKSEKTDEIEAKSQSESKSMINLVVEKEKSPPIKRYYRHDLVDSQSGDDHSDDPNIDSDEKKSNLSVIHANSSEPTKHSSLTNLTPSAASKSNSSSSSSLVITPQERLKRLMKAQLDKQYKLDKKAENDRLERRKIEQRERKEEFDKLSRRNRRSPSRSSDSSRSSRSSFSSYSNSDSSYDRRKRYHSRSRSRSRSKSRHGTKEQKIK</sequence>
<dbReference type="GO" id="GO:0008380">
    <property type="term" value="P:RNA splicing"/>
    <property type="evidence" value="ECO:0007669"/>
    <property type="project" value="UniProtKB-KW"/>
</dbReference>
<dbReference type="PANTHER" id="PTHR13161">
    <property type="entry name" value="SPLICING FACTOR SUPPRESSOR OF WHITE APRICOT"/>
    <property type="match status" value="1"/>
</dbReference>
<feature type="region of interest" description="Disordered" evidence="3">
    <location>
        <begin position="355"/>
        <end position="382"/>
    </location>
</feature>
<comment type="caution">
    <text evidence="5">The sequence shown here is derived from an EMBL/GenBank/DDBJ whole genome shotgun (WGS) entry which is preliminary data.</text>
</comment>
<feature type="region of interest" description="Disordered" evidence="3">
    <location>
        <begin position="295"/>
        <end position="321"/>
    </location>
</feature>
<evidence type="ECO:0000313" key="5">
    <source>
        <dbReference type="EMBL" id="KAH7641559.1"/>
    </source>
</evidence>
<evidence type="ECO:0000259" key="4">
    <source>
        <dbReference type="SMART" id="SM01141"/>
    </source>
</evidence>
<gene>
    <name evidence="5" type="ORF">HUG17_4604</name>
</gene>
<reference evidence="5" key="2">
    <citation type="journal article" date="2021" name="World Allergy Organ. J.">
        <title>Chromosome-level assembly of Dermatophagoides farinae genome and transcriptome reveals two novel allergens Der f 37 and Der f 39.</title>
        <authorList>
            <person name="Chen J."/>
            <person name="Cai Z."/>
            <person name="Fan D."/>
            <person name="Hu J."/>
            <person name="Hou Y."/>
            <person name="He Y."/>
            <person name="Zhang Z."/>
            <person name="Zhao Z."/>
            <person name="Gao P."/>
            <person name="Hu W."/>
            <person name="Sun J."/>
            <person name="Li J."/>
            <person name="Ji K."/>
        </authorList>
    </citation>
    <scope>NUCLEOTIDE SEQUENCE</scope>
    <source>
        <strain evidence="5">JKM2019</strain>
    </source>
</reference>
<feature type="compositionally biased region" description="Acidic residues" evidence="3">
    <location>
        <begin position="186"/>
        <end position="198"/>
    </location>
</feature>
<feature type="compositionally biased region" description="Low complexity" evidence="3">
    <location>
        <begin position="735"/>
        <end position="756"/>
    </location>
</feature>
<keyword evidence="2" id="KW-0508">mRNA splicing</keyword>
<feature type="compositionally biased region" description="Basic and acidic residues" evidence="3">
    <location>
        <begin position="616"/>
        <end position="641"/>
    </location>
</feature>
<feature type="compositionally biased region" description="Basic and acidic residues" evidence="3">
    <location>
        <begin position="693"/>
        <end position="727"/>
    </location>
</feature>
<accession>A0A9D4SGI2</accession>
<dbReference type="Proteomes" id="UP000828236">
    <property type="component" value="Unassembled WGS sequence"/>
</dbReference>
<dbReference type="AlphaFoldDB" id="A0A9D4SGI2"/>
<name>A0A9D4SGI2_DERFA</name>
<evidence type="ECO:0000256" key="3">
    <source>
        <dbReference type="SAM" id="MobiDB-lite"/>
    </source>
</evidence>
<feature type="compositionally biased region" description="Basic and acidic residues" evidence="3">
    <location>
        <begin position="176"/>
        <end position="185"/>
    </location>
</feature>
<dbReference type="GO" id="GO:0006397">
    <property type="term" value="P:mRNA processing"/>
    <property type="evidence" value="ECO:0007669"/>
    <property type="project" value="UniProtKB-KW"/>
</dbReference>
<feature type="compositionally biased region" description="Basic and acidic residues" evidence="3">
    <location>
        <begin position="575"/>
        <end position="593"/>
    </location>
</feature>